<keyword evidence="2" id="KW-1185">Reference proteome</keyword>
<organism evidence="1 2">
    <name type="scientific">Methylocystis rosea</name>
    <dbReference type="NCBI Taxonomy" id="173366"/>
    <lineage>
        <taxon>Bacteria</taxon>
        <taxon>Pseudomonadati</taxon>
        <taxon>Pseudomonadota</taxon>
        <taxon>Alphaproteobacteria</taxon>
        <taxon>Hyphomicrobiales</taxon>
        <taxon>Methylocystaceae</taxon>
        <taxon>Methylocystis</taxon>
    </lineage>
</organism>
<dbReference type="EMBL" id="CP044328">
    <property type="protein sequence ID" value="QGM95419.1"/>
    <property type="molecule type" value="Genomic_DNA"/>
</dbReference>
<proteinExistence type="predicted"/>
<protein>
    <submittedName>
        <fullName evidence="1">Uncharacterized protein</fullName>
    </submittedName>
</protein>
<accession>A0ABX6EL05</accession>
<gene>
    <name evidence="1" type="ORF">F7D13_16005</name>
</gene>
<reference evidence="1 2" key="2">
    <citation type="journal article" date="2021" name="AMB Express">
        <title>Isolation and characterisation of Methylocystis spp. for poly-3-hydroxybutyrate production using waste methane feedstocks.</title>
        <authorList>
            <person name="Rumah B.L."/>
            <person name="Stead C.E."/>
            <person name="Claxton Stevens B.H."/>
            <person name="Minton N.P."/>
            <person name="Grosse-Honebrink A."/>
            <person name="Zhang Y."/>
        </authorList>
    </citation>
    <scope>NUCLEOTIDE SEQUENCE [LARGE SCALE GENOMIC DNA]</scope>
    <source>
        <strain evidence="1 2">BRCS1</strain>
    </source>
</reference>
<dbReference type="Proteomes" id="UP000424673">
    <property type="component" value="Chromosome"/>
</dbReference>
<dbReference type="RefSeq" id="WP_154453649.1">
    <property type="nucleotide sequence ID" value="NZ_CP044328.1"/>
</dbReference>
<evidence type="ECO:0000313" key="1">
    <source>
        <dbReference type="EMBL" id="QGM95419.1"/>
    </source>
</evidence>
<reference evidence="2" key="1">
    <citation type="submission" date="2019-09" db="EMBL/GenBank/DDBJ databases">
        <title>Isolation and complete genome sequencing of Methylocystis species.</title>
        <authorList>
            <person name="Rumah B.L."/>
            <person name="Stead C.E."/>
            <person name="Stevens B.C."/>
            <person name="Minton N.P."/>
            <person name="Grosse-Honebrink A."/>
            <person name="Zhang Y."/>
        </authorList>
    </citation>
    <scope>NUCLEOTIDE SEQUENCE [LARGE SCALE GENOMIC DNA]</scope>
    <source>
        <strain evidence="2">BRCS1</strain>
    </source>
</reference>
<name>A0ABX6EL05_9HYPH</name>
<evidence type="ECO:0000313" key="2">
    <source>
        <dbReference type="Proteomes" id="UP000424673"/>
    </source>
</evidence>
<sequence>MLNTAFCGGKIRRIHFAHPKPLILRSARSARLEGRGAGFVSASNPTPVMAGLDPAIHAGTLRNACEMRATVAAWMPATSAGMTPKDAALICMDARHKAGHEAEGLATVLASGETQYFRTPNTVLD</sequence>